<dbReference type="PANTHER" id="PTHR30061:SF50">
    <property type="entry name" value="MALTOSE_MALTODEXTRIN-BINDING PERIPLASMIC PROTEIN"/>
    <property type="match status" value="1"/>
</dbReference>
<evidence type="ECO:0000256" key="1">
    <source>
        <dbReference type="ARBA" id="ARBA00008520"/>
    </source>
</evidence>
<organism evidence="5 6">
    <name type="scientific">Pontivivens marinum</name>
    <dbReference type="NCBI Taxonomy" id="1690039"/>
    <lineage>
        <taxon>Bacteria</taxon>
        <taxon>Pseudomonadati</taxon>
        <taxon>Pseudomonadota</taxon>
        <taxon>Alphaproteobacteria</taxon>
        <taxon>Rhodobacterales</taxon>
        <taxon>Paracoccaceae</taxon>
        <taxon>Pontivivens</taxon>
    </lineage>
</organism>
<dbReference type="GO" id="GO:0042956">
    <property type="term" value="P:maltodextrin transmembrane transport"/>
    <property type="evidence" value="ECO:0007669"/>
    <property type="project" value="TreeGrafter"/>
</dbReference>
<dbReference type="AlphaFoldDB" id="A0A2C9CNT8"/>
<dbReference type="GO" id="GO:0015768">
    <property type="term" value="P:maltose transport"/>
    <property type="evidence" value="ECO:0007669"/>
    <property type="project" value="TreeGrafter"/>
</dbReference>
<evidence type="ECO:0000256" key="2">
    <source>
        <dbReference type="ARBA" id="ARBA00022448"/>
    </source>
</evidence>
<evidence type="ECO:0000256" key="4">
    <source>
        <dbReference type="SAM" id="SignalP"/>
    </source>
</evidence>
<dbReference type="GO" id="GO:0055052">
    <property type="term" value="C:ATP-binding cassette (ABC) transporter complex, substrate-binding subunit-containing"/>
    <property type="evidence" value="ECO:0007669"/>
    <property type="project" value="TreeGrafter"/>
</dbReference>
<accession>A0A2C9CNT8</accession>
<dbReference type="GO" id="GO:1901982">
    <property type="term" value="F:maltose binding"/>
    <property type="evidence" value="ECO:0007669"/>
    <property type="project" value="TreeGrafter"/>
</dbReference>
<gene>
    <name evidence="5" type="ORF">SAMN06273572_101764</name>
</gene>
<dbReference type="Proteomes" id="UP000220034">
    <property type="component" value="Unassembled WGS sequence"/>
</dbReference>
<evidence type="ECO:0000313" key="6">
    <source>
        <dbReference type="Proteomes" id="UP000220034"/>
    </source>
</evidence>
<comment type="similarity">
    <text evidence="1">Belongs to the bacterial solute-binding protein 1 family.</text>
</comment>
<evidence type="ECO:0000256" key="3">
    <source>
        <dbReference type="ARBA" id="ARBA00022729"/>
    </source>
</evidence>
<reference evidence="6" key="1">
    <citation type="submission" date="2017-09" db="EMBL/GenBank/DDBJ databases">
        <authorList>
            <person name="Varghese N."/>
            <person name="Submissions S."/>
        </authorList>
    </citation>
    <scope>NUCLEOTIDE SEQUENCE [LARGE SCALE GENOMIC DNA]</scope>
    <source>
        <strain evidence="6">C7</strain>
    </source>
</reference>
<keyword evidence="6" id="KW-1185">Reference proteome</keyword>
<dbReference type="SUPFAM" id="SSF53850">
    <property type="entry name" value="Periplasmic binding protein-like II"/>
    <property type="match status" value="1"/>
</dbReference>
<sequence length="451" mass="49106">MTITTTFVRRGIAAALMSSVAFAASAQDVTITVWAGGSGEESNYRTEAIVMAADIMEREAAIRGDELNITIDAQLWSGWEDFKQAFSLASEAGNAPQIVVTGHEDIGTWSNAGLIVPIEDYVYFDSWPLNSIYPNLIDVATYNGQIWGVPQDAEARVFYWSIPALKAIGWTDAEIDSLPQRVQDGEFTLYDMLDVAAAMQDAGIVGPEMGFAPRVSNGPDYLQYYQAFGGEMLDAETGKLLLDTQALTDWYQFFADATEMEVVSETYLGTEWDVWHQNVAAGNYGTWHGGTWHYAQWENGFGLEDFFGTVQYTLFPAGNANGRANSITHPLVYLVGSGATEDEAMIAAELIATASEPRINALHAVKSAHLGISEVESTVPLYAENRWLTAASERLAPHANAIPNDPDFGIVWDAMFEGLEASWTGVMSVEDAVAEAEATVTQALGDNVVVR</sequence>
<evidence type="ECO:0000313" key="5">
    <source>
        <dbReference type="EMBL" id="SOH92913.1"/>
    </source>
</evidence>
<dbReference type="Pfam" id="PF13416">
    <property type="entry name" value="SBP_bac_8"/>
    <property type="match status" value="1"/>
</dbReference>
<dbReference type="EMBL" id="OCTN01000001">
    <property type="protein sequence ID" value="SOH92913.1"/>
    <property type="molecule type" value="Genomic_DNA"/>
</dbReference>
<feature type="chain" id="PRO_5012564577" evidence="4">
    <location>
        <begin position="24"/>
        <end position="451"/>
    </location>
</feature>
<dbReference type="InterPro" id="IPR006059">
    <property type="entry name" value="SBP"/>
</dbReference>
<protein>
    <submittedName>
        <fullName evidence="5">Inositol-phosphate transport system substrate-binding protein</fullName>
    </submittedName>
</protein>
<keyword evidence="2" id="KW-0813">Transport</keyword>
<dbReference type="RefSeq" id="WP_097928461.1">
    <property type="nucleotide sequence ID" value="NZ_OCTN01000001.1"/>
</dbReference>
<keyword evidence="3 4" id="KW-0732">Signal</keyword>
<name>A0A2C9CNT8_9RHOB</name>
<dbReference type="OrthoDB" id="6431346at2"/>
<dbReference type="Gene3D" id="3.40.190.10">
    <property type="entry name" value="Periplasmic binding protein-like II"/>
    <property type="match status" value="1"/>
</dbReference>
<dbReference type="PANTHER" id="PTHR30061">
    <property type="entry name" value="MALTOSE-BINDING PERIPLASMIC PROTEIN"/>
    <property type="match status" value="1"/>
</dbReference>
<proteinExistence type="inferred from homology"/>
<feature type="signal peptide" evidence="4">
    <location>
        <begin position="1"/>
        <end position="23"/>
    </location>
</feature>